<dbReference type="AlphaFoldDB" id="A0A2W1HZY7"/>
<dbReference type="Proteomes" id="UP000249757">
    <property type="component" value="Unassembled WGS sequence"/>
</dbReference>
<accession>A0A2W1HZY7</accession>
<evidence type="ECO:0000313" key="3">
    <source>
        <dbReference type="Proteomes" id="UP000249757"/>
    </source>
</evidence>
<dbReference type="InterPro" id="IPR010730">
    <property type="entry name" value="HET"/>
</dbReference>
<comment type="caution">
    <text evidence="2">The sequence shown here is derived from an EMBL/GenBank/DDBJ whole genome shotgun (WGS) entry which is preliminary data.</text>
</comment>
<organism evidence="2 3">
    <name type="scientific">Pyrenophora tritici-repentis</name>
    <dbReference type="NCBI Taxonomy" id="45151"/>
    <lineage>
        <taxon>Eukaryota</taxon>
        <taxon>Fungi</taxon>
        <taxon>Dikarya</taxon>
        <taxon>Ascomycota</taxon>
        <taxon>Pezizomycotina</taxon>
        <taxon>Dothideomycetes</taxon>
        <taxon>Pleosporomycetidae</taxon>
        <taxon>Pleosporales</taxon>
        <taxon>Pleosporineae</taxon>
        <taxon>Pleosporaceae</taxon>
        <taxon>Pyrenophora</taxon>
    </lineage>
</organism>
<dbReference type="PANTHER" id="PTHR10622">
    <property type="entry name" value="HET DOMAIN-CONTAINING PROTEIN"/>
    <property type="match status" value="1"/>
</dbReference>
<evidence type="ECO:0000313" key="2">
    <source>
        <dbReference type="EMBL" id="KAI1513304.1"/>
    </source>
</evidence>
<proteinExistence type="predicted"/>
<keyword evidence="3" id="KW-1185">Reference proteome</keyword>
<feature type="domain" description="Heterokaryon incompatibility" evidence="1">
    <location>
        <begin position="22"/>
        <end position="111"/>
    </location>
</feature>
<dbReference type="OrthoDB" id="20872at2759"/>
<evidence type="ECO:0000259" key="1">
    <source>
        <dbReference type="Pfam" id="PF06985"/>
    </source>
</evidence>
<sequence length="650" mass="74333">MRLLNAKTYQLHSELGQDKPKYAILSHTWEEEEVLFEDIRRASRAQIESKRGFYKIQRACEQALADGYDFVWIDTCCINKGSSAELSEAINSMFRWYTEASVCYAYLSDAGYGKELSLSHCRWFGRGWTLQELLAPDHVHFYDRNWSHLGSRISLATEIASITGIHDTILIRGHTDPLSTARVSRDAYTRQLNSASYVCWYCGQTIEVSVRKALLRLTIAQRMTWASKRETTRLEDSAYSLMGLFEVHMPLIYGEGAKAFYRLQEAILKRSRDHSILAFRATETWARTQGSFAQLLAPHPSYFRDDIRNEWMPYAKATNMNLVGNALSMELSICPLRSDDMCLDLFRGRHLGILDCTIGDDPLARPAILLEAIDDRKKRFRRCAAEPVLLQLSIGNVSEAVLLRRYADEVITRRVEYNPKDIKRCQITIVEEEVEEKERLWCPPIRINIAASTSPTYHEYVASPGLVGDYVVASPKDTIHVLAFYSQDYEDYFIAWGSFAAPMDRDGFNEGLWCRIWTLSQLFELFENAQSSPREDVHVEDVVREVAFMNIADGYTPRDERFPARGEVVLWDSTSTTLKIKAFISRISFLGRAAFQLNVMAETQDEAQSGKAKIVEQRDGTEHTSVAKLVDAEDSEIAPYLEMPLFDMTD</sequence>
<gene>
    <name evidence="2" type="ORF">Ptr86124_007206</name>
</gene>
<dbReference type="Pfam" id="PF06985">
    <property type="entry name" value="HET"/>
    <property type="match status" value="1"/>
</dbReference>
<name>A0A2W1HZY7_9PLEO</name>
<reference evidence="3" key="1">
    <citation type="journal article" date="2022" name="Microb. Genom.">
        <title>A global pangenome for the wheat fungal pathogen Pyrenophora tritici-repentis and prediction of effector protein structural homology.</title>
        <authorList>
            <person name="Moolhuijzen P.M."/>
            <person name="See P.T."/>
            <person name="Shi G."/>
            <person name="Powell H.R."/>
            <person name="Cockram J."/>
            <person name="Jorgensen L.N."/>
            <person name="Benslimane H."/>
            <person name="Strelkov S.E."/>
            <person name="Turner J."/>
            <person name="Liu Z."/>
            <person name="Moffat C.S."/>
        </authorList>
    </citation>
    <scope>NUCLEOTIDE SEQUENCE [LARGE SCALE GENOMIC DNA]</scope>
</reference>
<protein>
    <submittedName>
        <fullName evidence="2">HET domain containing protein</fullName>
    </submittedName>
</protein>
<dbReference type="EMBL" id="NRDI02000009">
    <property type="protein sequence ID" value="KAI1513304.1"/>
    <property type="molecule type" value="Genomic_DNA"/>
</dbReference>
<dbReference type="PANTHER" id="PTHR10622:SF10">
    <property type="entry name" value="HET DOMAIN-CONTAINING PROTEIN"/>
    <property type="match status" value="1"/>
</dbReference>